<comment type="cofactor">
    <cofactor evidence="1">
        <name>Mg(2+)</name>
        <dbReference type="ChEBI" id="CHEBI:18420"/>
    </cofactor>
</comment>
<dbReference type="GO" id="GO:0005524">
    <property type="term" value="F:ATP binding"/>
    <property type="evidence" value="ECO:0007669"/>
    <property type="project" value="UniProtKB-KW"/>
</dbReference>
<keyword evidence="4" id="KW-0547">Nucleotide-binding</keyword>
<dbReference type="InterPro" id="IPR000719">
    <property type="entry name" value="Prot_kinase_dom"/>
</dbReference>
<keyword evidence="6" id="KW-0106">Calcium</keyword>
<dbReference type="InterPro" id="IPR002048">
    <property type="entry name" value="EF_hand_dom"/>
</dbReference>
<keyword evidence="9" id="KW-0175">Coiled coil</keyword>
<dbReference type="SUPFAM" id="SSF56112">
    <property type="entry name" value="Protein kinase-like (PK-like)"/>
    <property type="match status" value="1"/>
</dbReference>
<dbReference type="PROSITE" id="PS50222">
    <property type="entry name" value="EF_HAND_2"/>
    <property type="match status" value="1"/>
</dbReference>
<protein>
    <submittedName>
        <fullName evidence="13">Uncharacterized protein</fullName>
    </submittedName>
</protein>
<reference evidence="13" key="1">
    <citation type="submission" date="2023-08" db="EMBL/GenBank/DDBJ databases">
        <authorList>
            <person name="Chen Y."/>
            <person name="Shah S."/>
            <person name="Dougan E. K."/>
            <person name="Thang M."/>
            <person name="Chan C."/>
        </authorList>
    </citation>
    <scope>NUCLEOTIDE SEQUENCE</scope>
</reference>
<keyword evidence="5" id="KW-0418">Kinase</keyword>
<dbReference type="GO" id="GO:0005509">
    <property type="term" value="F:calcium ion binding"/>
    <property type="evidence" value="ECO:0007669"/>
    <property type="project" value="InterPro"/>
</dbReference>
<feature type="coiled-coil region" evidence="9">
    <location>
        <begin position="697"/>
        <end position="724"/>
    </location>
</feature>
<evidence type="ECO:0000259" key="12">
    <source>
        <dbReference type="PROSITE" id="PS50222"/>
    </source>
</evidence>
<dbReference type="Proteomes" id="UP001178507">
    <property type="component" value="Unassembled WGS sequence"/>
</dbReference>
<accession>A0AA36HX67</accession>
<keyword evidence="3" id="KW-0808">Transferase</keyword>
<dbReference type="Gene3D" id="1.10.238.10">
    <property type="entry name" value="EF-hand"/>
    <property type="match status" value="2"/>
</dbReference>
<dbReference type="PANTHER" id="PTHR24349">
    <property type="entry name" value="SERINE/THREONINE-PROTEIN KINASE"/>
    <property type="match status" value="1"/>
</dbReference>
<evidence type="ECO:0000256" key="5">
    <source>
        <dbReference type="ARBA" id="ARBA00022777"/>
    </source>
</evidence>
<evidence type="ECO:0000313" key="14">
    <source>
        <dbReference type="Proteomes" id="UP001178507"/>
    </source>
</evidence>
<proteinExistence type="inferred from homology"/>
<feature type="domain" description="EF-hand" evidence="12">
    <location>
        <begin position="324"/>
        <end position="359"/>
    </location>
</feature>
<sequence length="726" mass="79722">MANEIDALIALDHPAIVRLIECPSVSDMPGEAEGIAWIYLEYFVEDSEVLLVMELLQGPSLGEKMREFGKFSESFAVRCLRHMLKALFCCHCHGIAHNDVSEENFRFENCRNDAALRMVDFGLSEVSSQESPLKPSEPGRGIYVQKRDIWSVGTILYQMLSGTRLLPVIKEGSESLGLLPCATNPNYVPAKLKQLEASEEALDLLSRMLEQGTEQRIAAQEALQHPLVVQSYALQQGQVDDPNPSTSSTLIKSRSNRRKLAGCAPALRAFAKAPRIKRLALLVAAHLLGDEVGGVRWVFRFLARDGWLVEEDAFQQALLDSGEEVPQDFAALFRSADLSGSGALNFVEFMAAMMATLPEVYCSHSSLKAVFHFFDSSGGGVIRGEQLHSLFPAKSESECSSMIRQSCGKDSMNFGDFQRVMLPMNWKPPVVAAASWAEVPDLSSPILVKKTSRESKHQARLGCSSDPEHDAPPQAIISRVTSAPSEAFAIRQVPGFHRTTLRPFYESQAVSNVVLGLASGSSGYARRAVQLNCAELVEAGRGAFFFMPNPKYHWTPEAAFNEERKARFVAWWIHPDLCPRLASFDEALAGAPAPSRRVAMPAANLALENIVETERGHAEQDGNPNASIEANDVGESSEANCTDEPEGEAYDEDGESEHARHDAEVVTHPIELELEKNALSGRVVNLEDSLAGKDYQIGVLTAEAQKLEEEVAFLKIQAAKKQKTSH</sequence>
<evidence type="ECO:0000256" key="4">
    <source>
        <dbReference type="ARBA" id="ARBA00022741"/>
    </source>
</evidence>
<dbReference type="Pfam" id="PF00069">
    <property type="entry name" value="Pkinase"/>
    <property type="match status" value="1"/>
</dbReference>
<name>A0AA36HX67_9DINO</name>
<dbReference type="InterPro" id="IPR050205">
    <property type="entry name" value="CDPK_Ser/Thr_kinases"/>
</dbReference>
<evidence type="ECO:0000256" key="9">
    <source>
        <dbReference type="SAM" id="Coils"/>
    </source>
</evidence>
<dbReference type="AlphaFoldDB" id="A0AA36HX67"/>
<evidence type="ECO:0000313" key="13">
    <source>
        <dbReference type="EMBL" id="CAJ1376977.1"/>
    </source>
</evidence>
<dbReference type="SUPFAM" id="SSF47473">
    <property type="entry name" value="EF-hand"/>
    <property type="match status" value="1"/>
</dbReference>
<dbReference type="SMART" id="SM00220">
    <property type="entry name" value="S_TKc"/>
    <property type="match status" value="1"/>
</dbReference>
<evidence type="ECO:0000256" key="8">
    <source>
        <dbReference type="ARBA" id="ARBA00024334"/>
    </source>
</evidence>
<comment type="caution">
    <text evidence="13">The sequence shown here is derived from an EMBL/GenBank/DDBJ whole genome shotgun (WGS) entry which is preliminary data.</text>
</comment>
<feature type="domain" description="Protein kinase" evidence="11">
    <location>
        <begin position="1"/>
        <end position="228"/>
    </location>
</feature>
<dbReference type="PROSITE" id="PS50011">
    <property type="entry name" value="PROTEIN_KINASE_DOM"/>
    <property type="match status" value="1"/>
</dbReference>
<keyword evidence="14" id="KW-1185">Reference proteome</keyword>
<gene>
    <name evidence="13" type="ORF">EVOR1521_LOCUS5904</name>
</gene>
<evidence type="ECO:0000256" key="10">
    <source>
        <dbReference type="SAM" id="MobiDB-lite"/>
    </source>
</evidence>
<feature type="region of interest" description="Disordered" evidence="10">
    <location>
        <begin position="614"/>
        <end position="660"/>
    </location>
</feature>
<evidence type="ECO:0000259" key="11">
    <source>
        <dbReference type="PROSITE" id="PS50011"/>
    </source>
</evidence>
<evidence type="ECO:0000256" key="1">
    <source>
        <dbReference type="ARBA" id="ARBA00001946"/>
    </source>
</evidence>
<dbReference type="Gene3D" id="1.10.510.10">
    <property type="entry name" value="Transferase(Phosphotransferase) domain 1"/>
    <property type="match status" value="1"/>
</dbReference>
<dbReference type="PROSITE" id="PS00018">
    <property type="entry name" value="EF_HAND_1"/>
    <property type="match status" value="1"/>
</dbReference>
<keyword evidence="2" id="KW-0723">Serine/threonine-protein kinase</keyword>
<evidence type="ECO:0000256" key="2">
    <source>
        <dbReference type="ARBA" id="ARBA00022527"/>
    </source>
</evidence>
<keyword evidence="7" id="KW-0067">ATP-binding</keyword>
<dbReference type="InterPro" id="IPR018247">
    <property type="entry name" value="EF_Hand_1_Ca_BS"/>
</dbReference>
<dbReference type="InterPro" id="IPR011009">
    <property type="entry name" value="Kinase-like_dom_sf"/>
</dbReference>
<feature type="compositionally biased region" description="Acidic residues" evidence="10">
    <location>
        <begin position="641"/>
        <end position="655"/>
    </location>
</feature>
<dbReference type="EMBL" id="CAUJNA010000435">
    <property type="protein sequence ID" value="CAJ1376977.1"/>
    <property type="molecule type" value="Genomic_DNA"/>
</dbReference>
<dbReference type="InterPro" id="IPR011992">
    <property type="entry name" value="EF-hand-dom_pair"/>
</dbReference>
<comment type="similarity">
    <text evidence="8">Belongs to the protein kinase superfamily. Ser/Thr protein kinase family. CDPK subfamily.</text>
</comment>
<organism evidence="13 14">
    <name type="scientific">Effrenium voratum</name>
    <dbReference type="NCBI Taxonomy" id="2562239"/>
    <lineage>
        <taxon>Eukaryota</taxon>
        <taxon>Sar</taxon>
        <taxon>Alveolata</taxon>
        <taxon>Dinophyceae</taxon>
        <taxon>Suessiales</taxon>
        <taxon>Symbiodiniaceae</taxon>
        <taxon>Effrenium</taxon>
    </lineage>
</organism>
<evidence type="ECO:0000256" key="7">
    <source>
        <dbReference type="ARBA" id="ARBA00022840"/>
    </source>
</evidence>
<evidence type="ECO:0000256" key="3">
    <source>
        <dbReference type="ARBA" id="ARBA00022679"/>
    </source>
</evidence>
<dbReference type="GO" id="GO:0004674">
    <property type="term" value="F:protein serine/threonine kinase activity"/>
    <property type="evidence" value="ECO:0007669"/>
    <property type="project" value="UniProtKB-KW"/>
</dbReference>
<evidence type="ECO:0000256" key="6">
    <source>
        <dbReference type="ARBA" id="ARBA00022837"/>
    </source>
</evidence>